<dbReference type="InterPro" id="IPR016965">
    <property type="entry name" value="Pase_PHOSPHO-typ"/>
</dbReference>
<comment type="cofactor">
    <cofactor evidence="1">
        <name>Mg(2+)</name>
        <dbReference type="ChEBI" id="CHEBI:18420"/>
    </cofactor>
</comment>
<evidence type="ECO:0000256" key="2">
    <source>
        <dbReference type="ARBA" id="ARBA00022723"/>
    </source>
</evidence>
<dbReference type="PIRSF" id="PIRSF031051">
    <property type="entry name" value="PyrdxlP_Pase_PHOSPHO2"/>
    <property type="match status" value="1"/>
</dbReference>
<comment type="caution">
    <text evidence="5">The sequence shown here is derived from an EMBL/GenBank/DDBJ whole genome shotgun (WGS) entry which is preliminary data.</text>
</comment>
<dbReference type="SUPFAM" id="SSF56784">
    <property type="entry name" value="HAD-like"/>
    <property type="match status" value="1"/>
</dbReference>
<evidence type="ECO:0000313" key="5">
    <source>
        <dbReference type="EMBL" id="KAJ8448848.1"/>
    </source>
</evidence>
<dbReference type="InterPro" id="IPR006384">
    <property type="entry name" value="HAD_hydro_PyrdxlP_Pase-like"/>
</dbReference>
<dbReference type="NCBIfam" id="TIGR01489">
    <property type="entry name" value="DKMTPPase-SF"/>
    <property type="match status" value="1"/>
</dbReference>
<dbReference type="InterPro" id="IPR023214">
    <property type="entry name" value="HAD_sf"/>
</dbReference>
<evidence type="ECO:0000256" key="3">
    <source>
        <dbReference type="ARBA" id="ARBA00022801"/>
    </source>
</evidence>
<dbReference type="Gene3D" id="3.40.50.1000">
    <property type="entry name" value="HAD superfamily/HAD-like"/>
    <property type="match status" value="1"/>
</dbReference>
<accession>A0A9Q1KTY5</accession>
<keyword evidence="2" id="KW-0479">Metal-binding</keyword>
<dbReference type="Pfam" id="PF06888">
    <property type="entry name" value="Put_Phosphatase"/>
    <property type="match status" value="2"/>
</dbReference>
<keyword evidence="4" id="KW-0460">Magnesium</keyword>
<gene>
    <name evidence="5" type="ORF">Cgig2_011469</name>
</gene>
<keyword evidence="3" id="KW-0378">Hydrolase</keyword>
<evidence type="ECO:0000256" key="4">
    <source>
        <dbReference type="ARBA" id="ARBA00022842"/>
    </source>
</evidence>
<dbReference type="InterPro" id="IPR036412">
    <property type="entry name" value="HAD-like_sf"/>
</dbReference>
<dbReference type="AlphaFoldDB" id="A0A9Q1KTY5"/>
<sequence length="183" mass="20391">MEELHLRGTKLQEIEECLKKIPLSQSTISAINSAYASGCDLRIVSDANTFFTETILKHHGMLHCFSEINTNQGFVIENGRLKILPYHDFKSSSHGCNLCLSNLCKLTPRDYIMPRKNFPLGDTIFSNPKHIKAGVHEWINGEELEKTLKNLINSPTLGDQNPNEFLWVGCKSKTGSVSASGSV</sequence>
<dbReference type="GO" id="GO:0016791">
    <property type="term" value="F:phosphatase activity"/>
    <property type="evidence" value="ECO:0007669"/>
    <property type="project" value="InterPro"/>
</dbReference>
<evidence type="ECO:0000256" key="1">
    <source>
        <dbReference type="ARBA" id="ARBA00001946"/>
    </source>
</evidence>
<dbReference type="PANTHER" id="PTHR20889:SF22">
    <property type="entry name" value="INORGANIC PYROPHOSPHATASE 2"/>
    <property type="match status" value="1"/>
</dbReference>
<evidence type="ECO:0000313" key="6">
    <source>
        <dbReference type="Proteomes" id="UP001153076"/>
    </source>
</evidence>
<dbReference type="PANTHER" id="PTHR20889">
    <property type="entry name" value="PHOSPHATASE, ORPHAN 1, 2"/>
    <property type="match status" value="1"/>
</dbReference>
<dbReference type="EMBL" id="JAKOGI010000027">
    <property type="protein sequence ID" value="KAJ8448848.1"/>
    <property type="molecule type" value="Genomic_DNA"/>
</dbReference>
<protein>
    <submittedName>
        <fullName evidence="5">Uncharacterized protein</fullName>
    </submittedName>
</protein>
<dbReference type="Proteomes" id="UP001153076">
    <property type="component" value="Unassembled WGS sequence"/>
</dbReference>
<dbReference type="OrthoDB" id="10267182at2759"/>
<reference evidence="5" key="1">
    <citation type="submission" date="2022-04" db="EMBL/GenBank/DDBJ databases">
        <title>Carnegiea gigantea Genome sequencing and assembly v2.</title>
        <authorList>
            <person name="Copetti D."/>
            <person name="Sanderson M.J."/>
            <person name="Burquez A."/>
            <person name="Wojciechowski M.F."/>
        </authorList>
    </citation>
    <scope>NUCLEOTIDE SEQUENCE</scope>
    <source>
        <strain evidence="5">SGP5-SGP5p</strain>
        <tissue evidence="5">Aerial part</tissue>
    </source>
</reference>
<name>A0A9Q1KTY5_9CARY</name>
<dbReference type="GO" id="GO:0046872">
    <property type="term" value="F:metal ion binding"/>
    <property type="evidence" value="ECO:0007669"/>
    <property type="project" value="UniProtKB-KW"/>
</dbReference>
<proteinExistence type="predicted"/>
<keyword evidence="6" id="KW-1185">Reference proteome</keyword>
<organism evidence="5 6">
    <name type="scientific">Carnegiea gigantea</name>
    <dbReference type="NCBI Taxonomy" id="171969"/>
    <lineage>
        <taxon>Eukaryota</taxon>
        <taxon>Viridiplantae</taxon>
        <taxon>Streptophyta</taxon>
        <taxon>Embryophyta</taxon>
        <taxon>Tracheophyta</taxon>
        <taxon>Spermatophyta</taxon>
        <taxon>Magnoliopsida</taxon>
        <taxon>eudicotyledons</taxon>
        <taxon>Gunneridae</taxon>
        <taxon>Pentapetalae</taxon>
        <taxon>Caryophyllales</taxon>
        <taxon>Cactineae</taxon>
        <taxon>Cactaceae</taxon>
        <taxon>Cactoideae</taxon>
        <taxon>Echinocereeae</taxon>
        <taxon>Carnegiea</taxon>
    </lineage>
</organism>